<dbReference type="PANTHER" id="PTHR48078:SF6">
    <property type="entry name" value="L-THREONINE DEHYDRATASE CATABOLIC TDCB"/>
    <property type="match status" value="1"/>
</dbReference>
<dbReference type="InterPro" id="IPR000634">
    <property type="entry name" value="Ser/Thr_deHydtase_PyrdxlP-BS"/>
</dbReference>
<feature type="modified residue" description="N6-(pyridoxal phosphate)lysine" evidence="12">
    <location>
        <position position="111"/>
    </location>
</feature>
<dbReference type="InterPro" id="IPR036052">
    <property type="entry name" value="TrpB-like_PALP_sf"/>
</dbReference>
<evidence type="ECO:0000256" key="9">
    <source>
        <dbReference type="ARBA" id="ARBA00023239"/>
    </source>
</evidence>
<comment type="cofactor">
    <cofactor evidence="1 12">
        <name>pyridoxal 5'-phosphate</name>
        <dbReference type="ChEBI" id="CHEBI:597326"/>
    </cofactor>
</comment>
<accession>A0A9C9K0K7</accession>
<dbReference type="GO" id="GO:0004794">
    <property type="term" value="F:threonine deaminase activity"/>
    <property type="evidence" value="ECO:0007669"/>
    <property type="project" value="TreeGrafter"/>
</dbReference>
<evidence type="ECO:0000313" key="15">
    <source>
        <dbReference type="Proteomes" id="UP000885826"/>
    </source>
</evidence>
<evidence type="ECO:0000313" key="14">
    <source>
        <dbReference type="EMBL" id="HEC78729.1"/>
    </source>
</evidence>
<name>A0A9C9K0K7_UNCW3</name>
<keyword evidence="6" id="KW-0028">Amino-acid biosynthesis</keyword>
<dbReference type="InterPro" id="IPR050147">
    <property type="entry name" value="Ser/Thr_Dehydratase"/>
</dbReference>
<feature type="domain" description="Tryptophan synthase beta chain-like PALP" evidence="13">
    <location>
        <begin position="73"/>
        <end position="377"/>
    </location>
</feature>
<dbReference type="GO" id="GO:0003941">
    <property type="term" value="F:L-serine ammonia-lyase activity"/>
    <property type="evidence" value="ECO:0007669"/>
    <property type="project" value="TreeGrafter"/>
</dbReference>
<evidence type="ECO:0000259" key="13">
    <source>
        <dbReference type="Pfam" id="PF00291"/>
    </source>
</evidence>
<proteinExistence type="inferred from homology"/>
<comment type="similarity">
    <text evidence="3">Belongs to the threonine synthase family.</text>
</comment>
<gene>
    <name evidence="14" type="ORF">ENI34_06260</name>
</gene>
<evidence type="ECO:0000256" key="10">
    <source>
        <dbReference type="ARBA" id="ARBA00049144"/>
    </source>
</evidence>
<dbReference type="NCBIfam" id="NF006050">
    <property type="entry name" value="PRK08197.1"/>
    <property type="match status" value="1"/>
</dbReference>
<dbReference type="CDD" id="cd01563">
    <property type="entry name" value="Thr-synth_1"/>
    <property type="match status" value="1"/>
</dbReference>
<dbReference type="GO" id="GO:0009088">
    <property type="term" value="P:threonine biosynthetic process"/>
    <property type="evidence" value="ECO:0007669"/>
    <property type="project" value="UniProtKB-UniRule"/>
</dbReference>
<dbReference type="GO" id="GO:0006565">
    <property type="term" value="P:L-serine catabolic process"/>
    <property type="evidence" value="ECO:0007669"/>
    <property type="project" value="TreeGrafter"/>
</dbReference>
<evidence type="ECO:0000256" key="5">
    <source>
        <dbReference type="ARBA" id="ARBA00018679"/>
    </source>
</evidence>
<evidence type="ECO:0000256" key="11">
    <source>
        <dbReference type="NCBIfam" id="TIGR00260"/>
    </source>
</evidence>
<dbReference type="Gene3D" id="3.40.50.1100">
    <property type="match status" value="2"/>
</dbReference>
<evidence type="ECO:0000256" key="6">
    <source>
        <dbReference type="ARBA" id="ARBA00022605"/>
    </source>
</evidence>
<evidence type="ECO:0000256" key="3">
    <source>
        <dbReference type="ARBA" id="ARBA00005517"/>
    </source>
</evidence>
<dbReference type="SUPFAM" id="SSF53686">
    <property type="entry name" value="Tryptophan synthase beta subunit-like PLP-dependent enzymes"/>
    <property type="match status" value="1"/>
</dbReference>
<protein>
    <recommendedName>
        <fullName evidence="5 11">Threonine synthase</fullName>
        <ecNumber evidence="4 11">4.2.3.1</ecNumber>
    </recommendedName>
</protein>
<evidence type="ECO:0000256" key="12">
    <source>
        <dbReference type="PIRSR" id="PIRSR604450-51"/>
    </source>
</evidence>
<comment type="catalytic activity">
    <reaction evidence="10">
        <text>O-phospho-L-homoserine + H2O = L-threonine + phosphate</text>
        <dbReference type="Rhea" id="RHEA:10840"/>
        <dbReference type="ChEBI" id="CHEBI:15377"/>
        <dbReference type="ChEBI" id="CHEBI:43474"/>
        <dbReference type="ChEBI" id="CHEBI:57590"/>
        <dbReference type="ChEBI" id="CHEBI:57926"/>
        <dbReference type="EC" id="4.2.3.1"/>
    </reaction>
</comment>
<dbReference type="EC" id="4.2.3.1" evidence="4 11"/>
<comment type="caution">
    <text evidence="14">The sequence shown here is derived from an EMBL/GenBank/DDBJ whole genome shotgun (WGS) entry which is preliminary data.</text>
</comment>
<dbReference type="Pfam" id="PF00291">
    <property type="entry name" value="PALP"/>
    <property type="match status" value="1"/>
</dbReference>
<dbReference type="GO" id="GO:0030170">
    <property type="term" value="F:pyridoxal phosphate binding"/>
    <property type="evidence" value="ECO:0007669"/>
    <property type="project" value="InterPro"/>
</dbReference>
<evidence type="ECO:0000256" key="2">
    <source>
        <dbReference type="ARBA" id="ARBA00004979"/>
    </source>
</evidence>
<dbReference type="InterPro" id="IPR001926">
    <property type="entry name" value="TrpB-like_PALP"/>
</dbReference>
<dbReference type="GO" id="GO:0004795">
    <property type="term" value="F:threonine synthase activity"/>
    <property type="evidence" value="ECO:0007669"/>
    <property type="project" value="UniProtKB-UniRule"/>
</dbReference>
<keyword evidence="7" id="KW-0791">Threonine biosynthesis</keyword>
<dbReference type="NCBIfam" id="TIGR00260">
    <property type="entry name" value="thrC"/>
    <property type="match status" value="1"/>
</dbReference>
<keyword evidence="9 14" id="KW-0456">Lyase</keyword>
<evidence type="ECO:0000256" key="7">
    <source>
        <dbReference type="ARBA" id="ARBA00022697"/>
    </source>
</evidence>
<dbReference type="GO" id="GO:0006567">
    <property type="term" value="P:L-threonine catabolic process"/>
    <property type="evidence" value="ECO:0007669"/>
    <property type="project" value="TreeGrafter"/>
</dbReference>
<reference evidence="14" key="1">
    <citation type="journal article" date="2020" name="mSystems">
        <title>Genome- and Community-Level Interaction Insights into Carbon Utilization and Element Cycling Functions of Hydrothermarchaeota in Hydrothermal Sediment.</title>
        <authorList>
            <person name="Zhou Z."/>
            <person name="Liu Y."/>
            <person name="Xu W."/>
            <person name="Pan J."/>
            <person name="Luo Z.H."/>
            <person name="Li M."/>
        </authorList>
    </citation>
    <scope>NUCLEOTIDE SEQUENCE</scope>
    <source>
        <strain evidence="14">HyVt-388</strain>
    </source>
</reference>
<evidence type="ECO:0000256" key="1">
    <source>
        <dbReference type="ARBA" id="ARBA00001933"/>
    </source>
</evidence>
<evidence type="ECO:0000256" key="4">
    <source>
        <dbReference type="ARBA" id="ARBA00013028"/>
    </source>
</evidence>
<dbReference type="Proteomes" id="UP000885826">
    <property type="component" value="Unassembled WGS sequence"/>
</dbReference>
<comment type="pathway">
    <text evidence="2">Amino-acid biosynthesis; L-threonine biosynthesis; L-threonine from L-aspartate: step 5/5.</text>
</comment>
<dbReference type="PANTHER" id="PTHR48078">
    <property type="entry name" value="THREONINE DEHYDRATASE, MITOCHONDRIAL-RELATED"/>
    <property type="match status" value="1"/>
</dbReference>
<organism evidence="14 15">
    <name type="scientific">candidate division WOR-3 bacterium</name>
    <dbReference type="NCBI Taxonomy" id="2052148"/>
    <lineage>
        <taxon>Bacteria</taxon>
        <taxon>Bacteria division WOR-3</taxon>
    </lineage>
</organism>
<dbReference type="PROSITE" id="PS00165">
    <property type="entry name" value="DEHYDRATASE_SER_THR"/>
    <property type="match status" value="1"/>
</dbReference>
<dbReference type="GO" id="GO:0009097">
    <property type="term" value="P:isoleucine biosynthetic process"/>
    <property type="evidence" value="ECO:0007669"/>
    <property type="project" value="TreeGrafter"/>
</dbReference>
<dbReference type="InterPro" id="IPR004450">
    <property type="entry name" value="Thr_synthase-like"/>
</dbReference>
<keyword evidence="8 12" id="KW-0663">Pyridoxal phosphate</keyword>
<sequence length="393" mass="43269">MTYIHHLECSKCGNKLEADRRWNLCTFCGKPLVVLYDLKKIKKKVKKEDILLRPQNLWRYHELLPIQSLDDVISLGEGYTPLIHAARLGQVLGFDNLYIKDEGRNPTGSFKARGMAVAVSRARELGVTELSLPSAGNAAGAMSAYAALGGLKAHIYMPRDVPKTFIVECIARGAQVQLVDGLINECGQRAASDAAQYGWFDMSTLKEPYRIEGKKTMGFEIAEQMGWTLPDVIIYPTGGGTGLIGMWKAFEELKNLGWVKSALPRMVVVQAKGCAPIVRAFEGGMESAAPWREAETIASGIRVPAAIGDFLILRTIRESRGTAVAVSDEDMMEAITQIGTTEGIFCCPEGAATLAAFKQLRSKRWIKDNETVVLFNTATGIKYAHLWVKNLRL</sequence>
<dbReference type="EMBL" id="DRIG01000066">
    <property type="protein sequence ID" value="HEC78729.1"/>
    <property type="molecule type" value="Genomic_DNA"/>
</dbReference>
<dbReference type="AlphaFoldDB" id="A0A9C9K0K7"/>
<evidence type="ECO:0000256" key="8">
    <source>
        <dbReference type="ARBA" id="ARBA00022898"/>
    </source>
</evidence>